<accession>A0A2P2PBW2</accession>
<sequence length="24" mass="2836">MSTLQTLNRTTHYFLLLKNNNGKK</sequence>
<proteinExistence type="predicted"/>
<evidence type="ECO:0000313" key="1">
    <source>
        <dbReference type="EMBL" id="MBX52163.1"/>
    </source>
</evidence>
<name>A0A2P2PBW2_RHIMU</name>
<dbReference type="AlphaFoldDB" id="A0A2P2PBW2"/>
<dbReference type="EMBL" id="GGEC01071679">
    <property type="protein sequence ID" value="MBX52163.1"/>
    <property type="molecule type" value="Transcribed_RNA"/>
</dbReference>
<reference evidence="1" key="1">
    <citation type="submission" date="2018-02" db="EMBL/GenBank/DDBJ databases">
        <title>Rhizophora mucronata_Transcriptome.</title>
        <authorList>
            <person name="Meera S.P."/>
            <person name="Sreeshan A."/>
            <person name="Augustine A."/>
        </authorList>
    </citation>
    <scope>NUCLEOTIDE SEQUENCE</scope>
    <source>
        <tissue evidence="1">Leaf</tissue>
    </source>
</reference>
<protein>
    <submittedName>
        <fullName evidence="1">Uncharacterized protein</fullName>
    </submittedName>
</protein>
<organism evidence="1">
    <name type="scientific">Rhizophora mucronata</name>
    <name type="common">Asiatic mangrove</name>
    <dbReference type="NCBI Taxonomy" id="61149"/>
    <lineage>
        <taxon>Eukaryota</taxon>
        <taxon>Viridiplantae</taxon>
        <taxon>Streptophyta</taxon>
        <taxon>Embryophyta</taxon>
        <taxon>Tracheophyta</taxon>
        <taxon>Spermatophyta</taxon>
        <taxon>Magnoliopsida</taxon>
        <taxon>eudicotyledons</taxon>
        <taxon>Gunneridae</taxon>
        <taxon>Pentapetalae</taxon>
        <taxon>rosids</taxon>
        <taxon>fabids</taxon>
        <taxon>Malpighiales</taxon>
        <taxon>Rhizophoraceae</taxon>
        <taxon>Rhizophora</taxon>
    </lineage>
</organism>